<evidence type="ECO:0000259" key="1">
    <source>
        <dbReference type="Pfam" id="PF00961"/>
    </source>
</evidence>
<feature type="domain" description="Homing endonuclease LAGLIDADG" evidence="1">
    <location>
        <begin position="16"/>
        <end position="125"/>
    </location>
</feature>
<evidence type="ECO:0000313" key="3">
    <source>
        <dbReference type="EMBL" id="QDH07225.1"/>
    </source>
</evidence>
<proteinExistence type="predicted"/>
<dbReference type="SUPFAM" id="SSF55608">
    <property type="entry name" value="Homing endonucleases"/>
    <property type="match status" value="2"/>
</dbReference>
<dbReference type="EMBL" id="MH400233">
    <property type="protein sequence ID" value="QDH07225.1"/>
    <property type="molecule type" value="Genomic_DNA"/>
</dbReference>
<dbReference type="InterPro" id="IPR004860">
    <property type="entry name" value="LAGLIDADG_dom"/>
</dbReference>
<dbReference type="AlphaFoldDB" id="A0A1W5T2B4"/>
<keyword evidence="2" id="KW-0378">Hydrolase</keyword>
<dbReference type="RefSeq" id="YP_009364361.1">
    <property type="nucleotide sequence ID" value="NC_034659.1"/>
</dbReference>
<organism evidence="2">
    <name type="scientific">Ophiocordyceps sinensis</name>
    <dbReference type="NCBI Taxonomy" id="72228"/>
    <lineage>
        <taxon>Eukaryota</taxon>
        <taxon>Fungi</taxon>
        <taxon>Dikarya</taxon>
        <taxon>Ascomycota</taxon>
        <taxon>Pezizomycotina</taxon>
        <taxon>Sordariomycetes</taxon>
        <taxon>Hypocreomycetidae</taxon>
        <taxon>Hypocreales</taxon>
        <taxon>Ophiocordycipitaceae</taxon>
        <taxon>Ophiocordyceps</taxon>
    </lineage>
</organism>
<dbReference type="FunFam" id="3.10.28.10:FF:000010">
    <property type="entry name" value="LAGLIDADG homing endonuclease I-LtrII"/>
    <property type="match status" value="1"/>
</dbReference>
<dbReference type="PANTHER" id="PTHR36181">
    <property type="entry name" value="INTRON-ENCODED ENDONUCLEASE AI3-RELATED"/>
    <property type="match status" value="1"/>
</dbReference>
<name>A0A1W5T2B4_9HYPO</name>
<dbReference type="GO" id="GO:0005739">
    <property type="term" value="C:mitochondrion"/>
    <property type="evidence" value="ECO:0007669"/>
    <property type="project" value="UniProtKB-ARBA"/>
</dbReference>
<keyword evidence="2" id="KW-0255">Endonuclease</keyword>
<dbReference type="InterPro" id="IPR051289">
    <property type="entry name" value="LAGLIDADG_Endonuclease"/>
</dbReference>
<dbReference type="InterPro" id="IPR027434">
    <property type="entry name" value="Homing_endonucl"/>
</dbReference>
<dbReference type="GO" id="GO:0004519">
    <property type="term" value="F:endonuclease activity"/>
    <property type="evidence" value="ECO:0007669"/>
    <property type="project" value="UniProtKB-KW"/>
</dbReference>
<gene>
    <name evidence="2" type="primary">orf315</name>
</gene>
<dbReference type="Pfam" id="PF00961">
    <property type="entry name" value="LAGLIDADG_1"/>
    <property type="match status" value="2"/>
</dbReference>
<keyword evidence="2" id="KW-0496">Mitochondrion</keyword>
<evidence type="ECO:0000313" key="2">
    <source>
        <dbReference type="EMBL" id="ARF03399.1"/>
    </source>
</evidence>
<dbReference type="Gene3D" id="3.10.28.10">
    <property type="entry name" value="Homing endonucleases"/>
    <property type="match status" value="2"/>
</dbReference>
<dbReference type="GeneID" id="32888818"/>
<feature type="domain" description="Homing endonuclease LAGLIDADG" evidence="1">
    <location>
        <begin position="182"/>
        <end position="283"/>
    </location>
</feature>
<reference evidence="3" key="2">
    <citation type="submission" date="2018-05" db="EMBL/GenBank/DDBJ databases">
        <authorList>
            <person name="Zhang Y."/>
        </authorList>
    </citation>
    <scope>NUCLEOTIDE SEQUENCE</scope>
</reference>
<dbReference type="PANTHER" id="PTHR36181:SF4">
    <property type="entry name" value="LAGLIDADG ENDONUCLEASE"/>
    <property type="match status" value="1"/>
</dbReference>
<geneLocation type="mitochondrion" evidence="2"/>
<reference evidence="2" key="1">
    <citation type="submission" date="2017-02" db="EMBL/GenBank/DDBJ databases">
        <title>SMRT sequencing of the wild medicinal fungus Ophiocordyceps sinensis mitochondrial genome reveals phylogenetic relationship and depicts a genome-wide modification map.</title>
        <authorList>
            <person name="Liu D."/>
            <person name="Kang X."/>
            <person name="Hu L."/>
        </authorList>
    </citation>
    <scope>NUCLEOTIDE SEQUENCE</scope>
</reference>
<accession>A0A1W5T2B4</accession>
<protein>
    <submittedName>
        <fullName evidence="2">LAGLIDADG endonuclease</fullName>
    </submittedName>
</protein>
<keyword evidence="2" id="KW-0540">Nuclease</keyword>
<dbReference type="EMBL" id="KY622006">
    <property type="protein sequence ID" value="ARF03399.1"/>
    <property type="molecule type" value="Genomic_DNA"/>
</dbReference>
<sequence length="315" mass="36278">MTQSNIKSSRLSWYVSGLVDAEGSFGVTLVRKESSKIGYSVLIYFEIALNKKDKQLLEIVKQVLGAARATGSFAEKSLYYNKKDNTLKLKVSNLDVLINNVMPHFNKYPLFTQKRVDFLLMCKIIELVQEKRHLTREGLNEILSIKAVMNLGLSDKLKKEFLTVKSLTRLPVNTGIPNKDWLEGFMEGESCFYVKVYNSPRSKLNYAVQLVFIITQHSRDKVLLENISTLLECGRVERRKSGEACDFIVRSFDDFEKYMIPYWENYPLIGNKSKDCLDLKRVYEIMLTKGHLTEEGLTKVVEIKNSMNTKRDVQV</sequence>